<evidence type="ECO:0000256" key="15">
    <source>
        <dbReference type="ARBA" id="ARBA00047359"/>
    </source>
</evidence>
<evidence type="ECO:0000256" key="13">
    <source>
        <dbReference type="ARBA" id="ARBA00022975"/>
    </source>
</evidence>
<dbReference type="InterPro" id="IPR058047">
    <property type="entry name" value="CPSase_preATP-grasp"/>
</dbReference>
<dbReference type="FunFam" id="3.40.50.20:FF:000001">
    <property type="entry name" value="Carbamoyl-phosphate synthase large chain"/>
    <property type="match status" value="1"/>
</dbReference>
<keyword evidence="9" id="KW-0677">Repeat</keyword>
<evidence type="ECO:0000256" key="18">
    <source>
        <dbReference type="ARBA" id="ARBA00062056"/>
    </source>
</evidence>
<dbReference type="InterPro" id="IPR013815">
    <property type="entry name" value="ATP_grasp_subdomain_1"/>
</dbReference>
<evidence type="ECO:0000256" key="1">
    <source>
        <dbReference type="ARBA" id="ARBA00001936"/>
    </source>
</evidence>
<dbReference type="InterPro" id="IPR005483">
    <property type="entry name" value="CPSase_dom"/>
</dbReference>
<evidence type="ECO:0000256" key="9">
    <source>
        <dbReference type="ARBA" id="ARBA00022737"/>
    </source>
</evidence>
<dbReference type="PROSITE" id="PS50975">
    <property type="entry name" value="ATP_GRASP"/>
    <property type="match status" value="2"/>
</dbReference>
<evidence type="ECO:0000313" key="21">
    <source>
        <dbReference type="EMBL" id="SHI53513.1"/>
    </source>
</evidence>
<dbReference type="InterPro" id="IPR006275">
    <property type="entry name" value="CPSase_lsu"/>
</dbReference>
<dbReference type="Gene3D" id="3.30.1490.20">
    <property type="entry name" value="ATP-grasp fold, A domain"/>
    <property type="match status" value="1"/>
</dbReference>
<keyword evidence="12" id="KW-0460">Magnesium</keyword>
<evidence type="ECO:0000256" key="19">
    <source>
        <dbReference type="PROSITE-ProRule" id="PRU00409"/>
    </source>
</evidence>
<evidence type="ECO:0000256" key="17">
    <source>
        <dbReference type="ARBA" id="ARBA00057223"/>
    </source>
</evidence>
<keyword evidence="8" id="KW-0479">Metal-binding</keyword>
<evidence type="ECO:0000259" key="20">
    <source>
        <dbReference type="PROSITE" id="PS50975"/>
    </source>
</evidence>
<dbReference type="PRINTS" id="PR00098">
    <property type="entry name" value="CPSASE"/>
</dbReference>
<dbReference type="SUPFAM" id="SSF52440">
    <property type="entry name" value="PreATP-grasp domain"/>
    <property type="match status" value="2"/>
</dbReference>
<evidence type="ECO:0000256" key="4">
    <source>
        <dbReference type="ARBA" id="ARBA00009799"/>
    </source>
</evidence>
<dbReference type="FunFam" id="3.40.50.20:FF:000002">
    <property type="entry name" value="Carbamoyl-phosphate synthase large chain"/>
    <property type="match status" value="1"/>
</dbReference>
<keyword evidence="14" id="KW-0464">Manganese</keyword>
<evidence type="ECO:0000256" key="12">
    <source>
        <dbReference type="ARBA" id="ARBA00022842"/>
    </source>
</evidence>
<dbReference type="NCBIfam" id="TIGR01369">
    <property type="entry name" value="CPSaseII_lrg"/>
    <property type="match status" value="1"/>
</dbReference>
<dbReference type="OrthoDB" id="9804197at2"/>
<dbReference type="GO" id="GO:0005737">
    <property type="term" value="C:cytoplasm"/>
    <property type="evidence" value="ECO:0007669"/>
    <property type="project" value="TreeGrafter"/>
</dbReference>
<dbReference type="GO" id="GO:0006221">
    <property type="term" value="P:pyrimidine nucleotide biosynthetic process"/>
    <property type="evidence" value="ECO:0007669"/>
    <property type="project" value="UniProtKB-KW"/>
</dbReference>
<dbReference type="Pfam" id="PF25596">
    <property type="entry name" value="CPSase_L_D1"/>
    <property type="match status" value="2"/>
</dbReference>
<dbReference type="InterPro" id="IPR005479">
    <property type="entry name" value="CPAse_ATP-bd"/>
</dbReference>
<dbReference type="GO" id="GO:0004088">
    <property type="term" value="F:carbamoyl-phosphate synthase (glutamine-hydrolyzing) activity"/>
    <property type="evidence" value="ECO:0007669"/>
    <property type="project" value="UniProtKB-EC"/>
</dbReference>
<dbReference type="Gene3D" id="1.10.1030.10">
    <property type="entry name" value="Carbamoyl-phosphate synthetase, large subunit oligomerisation domain"/>
    <property type="match status" value="1"/>
</dbReference>
<evidence type="ECO:0000256" key="16">
    <source>
        <dbReference type="ARBA" id="ARBA00048816"/>
    </source>
</evidence>
<evidence type="ECO:0000256" key="7">
    <source>
        <dbReference type="ARBA" id="ARBA00022605"/>
    </source>
</evidence>
<dbReference type="GO" id="GO:0006526">
    <property type="term" value="P:L-arginine biosynthetic process"/>
    <property type="evidence" value="ECO:0007669"/>
    <property type="project" value="UniProtKB-KW"/>
</dbReference>
<comment type="catalytic activity">
    <reaction evidence="15">
        <text>hydrogencarbonate + NH4(+) + 2 ATP = carbamoyl phosphate + 2 ADP + phosphate + 2 H(+)</text>
        <dbReference type="Rhea" id="RHEA:18029"/>
        <dbReference type="ChEBI" id="CHEBI:15378"/>
        <dbReference type="ChEBI" id="CHEBI:17544"/>
        <dbReference type="ChEBI" id="CHEBI:28938"/>
        <dbReference type="ChEBI" id="CHEBI:30616"/>
        <dbReference type="ChEBI" id="CHEBI:43474"/>
        <dbReference type="ChEBI" id="CHEBI:58228"/>
        <dbReference type="ChEBI" id="CHEBI:456216"/>
        <dbReference type="EC" id="6.3.4.16"/>
    </reaction>
</comment>
<dbReference type="Proteomes" id="UP000184225">
    <property type="component" value="Unassembled WGS sequence"/>
</dbReference>
<dbReference type="GO" id="GO:0005524">
    <property type="term" value="F:ATP binding"/>
    <property type="evidence" value="ECO:0007669"/>
    <property type="project" value="UniProtKB-UniRule"/>
</dbReference>
<dbReference type="RefSeq" id="WP_073148518.1">
    <property type="nucleotide sequence ID" value="NZ_FQYY01000002.1"/>
</dbReference>
<dbReference type="PROSITE" id="PS51257">
    <property type="entry name" value="PROKAR_LIPOPROTEIN"/>
    <property type="match status" value="1"/>
</dbReference>
<accession>A0A1M6BY20</accession>
<dbReference type="AlphaFoldDB" id="A0A1M6BY20"/>
<feature type="domain" description="ATP-grasp" evidence="20">
    <location>
        <begin position="688"/>
        <end position="879"/>
    </location>
</feature>
<protein>
    <submittedName>
        <fullName evidence="21">Carbamoyl-phosphate synthase large subunit</fullName>
    </submittedName>
</protein>
<dbReference type="PANTHER" id="PTHR11405">
    <property type="entry name" value="CARBAMOYLTRANSFERASE FAMILY MEMBER"/>
    <property type="match status" value="1"/>
</dbReference>
<comment type="subunit">
    <text evidence="18">Composed of two chains; the small (or glutamine) chain promotes the hydrolysis of glutamine to ammonia, which is used by the large (or ammonia) chain to synthesize carbamoyl phosphate. Tetramer of heterodimers (alpha,beta)4.</text>
</comment>
<sequence>MPKNNDLKSILIIGSGPIVIGQACEFDYSGTQALRSLREDGIETILINSNPATIMTDPSMADHVYLKPLTTKSIIDILKEHPQIDAVLPTMGGQTALNLCIEADEKGIWSDFDVKLIGVDINAINITEDREQFRELMLKIGVPMAPQATATSFLRGKEIAQDFGFPLVIRASYTLGGAGAGIVYKEEDFDEMLTRGLEISPIHEVMIDKAMMGWKEYELELLRDKNDNVVIICTIENMDPMGIHTGDSITVAPAMTLSDATFQRMRDMAIKMMRSIGDFSGGCNVQFAVSPDDKEDIIAIEINPRVSRSSALASKATGYPIAKIASKLALGYTLDELDNQITKTTSALFEPTLDYVIVKIPRWNFDKFEGSDRTLGLQMKSVGEVMGIGRSFQEALQKATQSLEIKRNGLGADGKGYSKYDTIIEKLTHASWDRVFVIYDAIQLGIPLSRIHEITKIDMWFLKQYEELYTLEKEISNYKIDTLSKELLLEAKQKGFADRQIAYMLGCLESQVYNKRDELKINRVYKLVDTCAAEFKAQTPYYYSTFESEIERVDGTTYVENESVVTDKKKIIVLGSGPNRIGQGIEFDYCCVHGVLAASECGYETIMINCNPETVSTDFDIADKLYFEPVFWEHIYDIIRHEKPEGVIVQLGGQTALKLAEKLERYGVKILGTSYEALDLAEDRGSFSTLLQENNIPYPEFGTAETADEALALADELDFPILVRPSYVLGGQGMKIVINKKELESTVVDLLRKIPNNKLLLDHYLDGAIEAEADAICDGENVYIIGIMEHIEPCGIHSGDSNALLPPFNLGDLVLQQIKDHTKKIALALKTVGLINIQFAIKEDKVYIIEANPRASRTVPFIAKAYGEPYVNYATKVMLGEKKVTDFEFNPHLEGYAIKQPVFSFNKFPKVNKQLGPEMKSTGESILFIKDLKDDDFYDLYARRKMYLTK</sequence>
<dbReference type="FunFam" id="3.30.470.20:FF:000007">
    <property type="entry name" value="Carbamoyl-phosphate synthase large chain"/>
    <property type="match status" value="1"/>
</dbReference>
<evidence type="ECO:0000256" key="6">
    <source>
        <dbReference type="ARBA" id="ARBA00022598"/>
    </source>
</evidence>
<keyword evidence="10 19" id="KW-0547">Nucleotide-binding</keyword>
<keyword evidence="6" id="KW-0436">Ligase</keyword>
<dbReference type="InterPro" id="IPR036897">
    <property type="entry name" value="CarbamoylP_synth_lsu_oligo_sf"/>
</dbReference>
<keyword evidence="22" id="KW-1185">Reference proteome</keyword>
<comment type="cofactor">
    <cofactor evidence="1">
        <name>Mn(2+)</name>
        <dbReference type="ChEBI" id="CHEBI:29035"/>
    </cofactor>
</comment>
<evidence type="ECO:0000313" key="22">
    <source>
        <dbReference type="Proteomes" id="UP000184225"/>
    </source>
</evidence>
<dbReference type="NCBIfam" id="NF009455">
    <property type="entry name" value="PRK12815.1"/>
    <property type="match status" value="1"/>
</dbReference>
<dbReference type="SUPFAM" id="SSF48108">
    <property type="entry name" value="Carbamoyl phosphate synthetase, large subunit connection domain"/>
    <property type="match status" value="1"/>
</dbReference>
<keyword evidence="13" id="KW-0665">Pyrimidine biosynthesis</keyword>
<evidence type="ECO:0000256" key="2">
    <source>
        <dbReference type="ARBA" id="ARBA00004812"/>
    </source>
</evidence>
<evidence type="ECO:0000256" key="10">
    <source>
        <dbReference type="ARBA" id="ARBA00022741"/>
    </source>
</evidence>
<comment type="pathway">
    <text evidence="3">Amino-acid biosynthesis; L-arginine biosynthesis; carbamoyl phosphate from bicarbonate: step 1/1.</text>
</comment>
<reference evidence="21 22" key="1">
    <citation type="submission" date="2016-11" db="EMBL/GenBank/DDBJ databases">
        <authorList>
            <person name="Jaros S."/>
            <person name="Januszkiewicz K."/>
            <person name="Wedrychowicz H."/>
        </authorList>
    </citation>
    <scope>NUCLEOTIDE SEQUENCE [LARGE SCALE GENOMIC DNA]</scope>
    <source>
        <strain evidence="21 22">DSM 21425</strain>
    </source>
</reference>
<comment type="pathway">
    <text evidence="2">Pyrimidine metabolism; UMP biosynthesis via de novo pathway; (S)-dihydroorotate from bicarbonate: step 1/3.</text>
</comment>
<dbReference type="SMART" id="SM01096">
    <property type="entry name" value="CPSase_L_D3"/>
    <property type="match status" value="1"/>
</dbReference>
<dbReference type="PROSITE" id="PS00866">
    <property type="entry name" value="CPSASE_1"/>
    <property type="match status" value="2"/>
</dbReference>
<comment type="similarity">
    <text evidence="4">Belongs to the CarB family.</text>
</comment>
<dbReference type="FunFam" id="3.30.470.20:FF:000026">
    <property type="entry name" value="Carbamoyl-phosphate synthase large chain"/>
    <property type="match status" value="1"/>
</dbReference>
<dbReference type="Gene3D" id="3.30.470.20">
    <property type="entry name" value="ATP-grasp fold, B domain"/>
    <property type="match status" value="2"/>
</dbReference>
<dbReference type="Pfam" id="PF02787">
    <property type="entry name" value="CPSase_L_D3"/>
    <property type="match status" value="1"/>
</dbReference>
<dbReference type="Gene3D" id="3.40.50.20">
    <property type="match status" value="2"/>
</dbReference>
<dbReference type="PANTHER" id="PTHR11405:SF53">
    <property type="entry name" value="CARBAMOYL-PHOSPHATE SYNTHASE [AMMONIA], MITOCHONDRIAL"/>
    <property type="match status" value="1"/>
</dbReference>
<dbReference type="EMBL" id="FQYY01000002">
    <property type="protein sequence ID" value="SHI53513.1"/>
    <property type="molecule type" value="Genomic_DNA"/>
</dbReference>
<dbReference type="SUPFAM" id="SSF56059">
    <property type="entry name" value="Glutathione synthetase ATP-binding domain-like"/>
    <property type="match status" value="2"/>
</dbReference>
<gene>
    <name evidence="21" type="ORF">SAMN04488096_102268</name>
</gene>
<comment type="catalytic activity">
    <reaction evidence="16">
        <text>hydrogencarbonate + L-glutamine + 2 ATP + H2O = carbamoyl phosphate + L-glutamate + 2 ADP + phosphate + 2 H(+)</text>
        <dbReference type="Rhea" id="RHEA:18633"/>
        <dbReference type="ChEBI" id="CHEBI:15377"/>
        <dbReference type="ChEBI" id="CHEBI:15378"/>
        <dbReference type="ChEBI" id="CHEBI:17544"/>
        <dbReference type="ChEBI" id="CHEBI:29985"/>
        <dbReference type="ChEBI" id="CHEBI:30616"/>
        <dbReference type="ChEBI" id="CHEBI:43474"/>
        <dbReference type="ChEBI" id="CHEBI:58228"/>
        <dbReference type="ChEBI" id="CHEBI:58359"/>
        <dbReference type="ChEBI" id="CHEBI:456216"/>
        <dbReference type="EC" id="6.3.5.5"/>
    </reaction>
</comment>
<dbReference type="GO" id="GO:0006541">
    <property type="term" value="P:glutamine metabolic process"/>
    <property type="evidence" value="ECO:0007669"/>
    <property type="project" value="TreeGrafter"/>
</dbReference>
<dbReference type="InterPro" id="IPR005480">
    <property type="entry name" value="CPSase_lsu_oligo"/>
</dbReference>
<keyword evidence="5" id="KW-0055">Arginine biosynthesis</keyword>
<dbReference type="FunFam" id="1.10.1030.10:FF:000002">
    <property type="entry name" value="Carbamoyl-phosphate synthase large chain"/>
    <property type="match status" value="1"/>
</dbReference>
<keyword evidence="11 19" id="KW-0067">ATP-binding</keyword>
<dbReference type="InterPro" id="IPR011761">
    <property type="entry name" value="ATP-grasp"/>
</dbReference>
<feature type="domain" description="ATP-grasp" evidence="20">
    <location>
        <begin position="134"/>
        <end position="330"/>
    </location>
</feature>
<comment type="function">
    <text evidence="17">Large subunit of the glutamine-dependent carbamoyl phosphate synthetase (CPSase). CPSase catalyzes the formation of carbamoyl phosphate from the ammonia moiety of glutamine, carbonate, and phosphate donated by ATP, constituting the first step of 2 biosynthetic pathways, one leading to arginine and/or urea and the other to pyrimidine nucleotides. The large subunit (synthetase) binds the substrates ammonia (free or transferred from glutamine from the small subunit), hydrogencarbonate and ATP and carries out an ATP-coupled ligase reaction, activating hydrogencarbonate by forming carboxy phosphate which reacts with ammonia to form carbamoyl phosphate.</text>
</comment>
<name>A0A1M6BY20_9FLAO</name>
<dbReference type="STRING" id="579105.SAMN04488096_102268"/>
<dbReference type="SMART" id="SM01209">
    <property type="entry name" value="GARS_A"/>
    <property type="match status" value="1"/>
</dbReference>
<proteinExistence type="inferred from homology"/>
<evidence type="ECO:0000256" key="3">
    <source>
        <dbReference type="ARBA" id="ARBA00005077"/>
    </source>
</evidence>
<dbReference type="Pfam" id="PF02786">
    <property type="entry name" value="CPSase_L_D2"/>
    <property type="match status" value="2"/>
</dbReference>
<dbReference type="InterPro" id="IPR016185">
    <property type="entry name" value="PreATP-grasp_dom_sf"/>
</dbReference>
<evidence type="ECO:0000256" key="8">
    <source>
        <dbReference type="ARBA" id="ARBA00022723"/>
    </source>
</evidence>
<dbReference type="GO" id="GO:0046872">
    <property type="term" value="F:metal ion binding"/>
    <property type="evidence" value="ECO:0007669"/>
    <property type="project" value="UniProtKB-KW"/>
</dbReference>
<organism evidence="21 22">
    <name type="scientific">Mesonia phycicola</name>
    <dbReference type="NCBI Taxonomy" id="579105"/>
    <lineage>
        <taxon>Bacteria</taxon>
        <taxon>Pseudomonadati</taxon>
        <taxon>Bacteroidota</taxon>
        <taxon>Flavobacteriia</taxon>
        <taxon>Flavobacteriales</taxon>
        <taxon>Flavobacteriaceae</taxon>
        <taxon>Mesonia</taxon>
    </lineage>
</organism>
<keyword evidence="7" id="KW-0028">Amino-acid biosynthesis</keyword>
<evidence type="ECO:0000256" key="11">
    <source>
        <dbReference type="ARBA" id="ARBA00022840"/>
    </source>
</evidence>
<evidence type="ECO:0000256" key="5">
    <source>
        <dbReference type="ARBA" id="ARBA00022571"/>
    </source>
</evidence>
<dbReference type="GO" id="GO:0004087">
    <property type="term" value="F:carbamoyl-phosphate synthase (ammonia) activity"/>
    <property type="evidence" value="ECO:0007669"/>
    <property type="project" value="UniProtKB-EC"/>
</dbReference>
<dbReference type="PROSITE" id="PS00867">
    <property type="entry name" value="CPSASE_2"/>
    <property type="match status" value="1"/>
</dbReference>
<evidence type="ECO:0000256" key="14">
    <source>
        <dbReference type="ARBA" id="ARBA00023211"/>
    </source>
</evidence>
<dbReference type="NCBIfam" id="NF003671">
    <property type="entry name" value="PRK05294.1"/>
    <property type="match status" value="1"/>
</dbReference>